<dbReference type="InterPro" id="IPR029041">
    <property type="entry name" value="FAD-linked_oxidoreductase-like"/>
</dbReference>
<protein>
    <recommendedName>
        <fullName evidence="9">MTHFR SAM-binding regulatory domain-containing protein</fullName>
    </recommendedName>
</protein>
<dbReference type="Proteomes" id="UP000324907">
    <property type="component" value="Unassembled WGS sequence"/>
</dbReference>
<organism evidence="13 14">
    <name type="scientific">Cafeteria roenbergensis</name>
    <name type="common">Marine flagellate</name>
    <dbReference type="NCBI Taxonomy" id="33653"/>
    <lineage>
        <taxon>Eukaryota</taxon>
        <taxon>Sar</taxon>
        <taxon>Stramenopiles</taxon>
        <taxon>Bigyra</taxon>
        <taxon>Opalozoa</taxon>
        <taxon>Bicosoecida</taxon>
        <taxon>Cafeteriaceae</taxon>
        <taxon>Cafeteria</taxon>
    </lineage>
</organism>
<keyword evidence="7" id="KW-0175">Coiled coil</keyword>
<dbReference type="EMBL" id="VLTN01000011">
    <property type="protein sequence ID" value="KAA0154576.1"/>
    <property type="molecule type" value="Genomic_DNA"/>
</dbReference>
<dbReference type="Proteomes" id="UP000322899">
    <property type="component" value="Unassembled WGS sequence"/>
</dbReference>
<comment type="similarity">
    <text evidence="3">Belongs to the methylenetetrahydrofolate reductase family.</text>
</comment>
<dbReference type="GO" id="GO:0004489">
    <property type="term" value="F:methylenetetrahydrofolate reductase [NAD(P)H] activity"/>
    <property type="evidence" value="ECO:0007669"/>
    <property type="project" value="InterPro"/>
</dbReference>
<dbReference type="InterPro" id="IPR053806">
    <property type="entry name" value="MTHFR_C"/>
</dbReference>
<sequence>MASAAAEAAAPSGAGSRPAAPAGGVRMVEGTTIPCGPPGNKIIDRIREVHAAGGTTVSLEFFPAKTSKGVDNLLARIEGMTFRLRPTFVTLTWRSAFTDELLWLRIGAHVQREFGIDVLLHLTCHLPVEDLKRVLRRCREAGIRNILALRGDPPIGQDKWTPCEGGLRNAVELVRLIREEHGDYFCVAVAAYPEAHTECWNNPDLPPSEKARDLDLRRLKDKVDAGSDFIITQFFYDVDRYLEFDRRCKAAGITAEMLPGYMPIQNYRGFAKFTKWCKTAVPPELMEAVREVRDNDEAVKDLGVDDAVAACRRILAAGGRCLHFYTMNLSASISAVLDQLDLVPKAHEREAPWAASGPARSKDEVRPIFWSNRAASYLARTSEWDEFPNGRWGDFRSPAYGEITDYYLAFKRPKVKREAIWGCPKDEADVRRVFVDFVRGKVPQLPWCDTPLADEAGAIADNLRWMNSHGFLTINSQPRVNGAPSTDPKVGWGGDDGVVFQKAYIEFFVSPEQWEHLRKAMPAFPSLTYHAMNLAGEEHINTDRTRATAVTWGVFPGREILQPTVVDPVSFRVWKDEAFELWRSQWASAYPGDDEASVRAREVIERIRSTWLLVNVVDNDYAEPESDIFSVFKHAATKAMSTDQLRAAVLAAEAENRALRERAEALQSHVARQSKDLEFQAERAARAEGEVAALRRRVRELEMRTVLAGSVASSLQPAGLAAPRYLAATAAPGAAGAASAAASGAAVATVKA</sequence>
<evidence type="ECO:0000259" key="9">
    <source>
        <dbReference type="Pfam" id="PF21895"/>
    </source>
</evidence>
<evidence type="ECO:0000313" key="14">
    <source>
        <dbReference type="Proteomes" id="UP000322899"/>
    </source>
</evidence>
<evidence type="ECO:0000256" key="1">
    <source>
        <dbReference type="ARBA" id="ARBA00001974"/>
    </source>
</evidence>
<feature type="region of interest" description="Disordered" evidence="8">
    <location>
        <begin position="1"/>
        <end position="23"/>
    </location>
</feature>
<dbReference type="GO" id="GO:0005829">
    <property type="term" value="C:cytosol"/>
    <property type="evidence" value="ECO:0007669"/>
    <property type="project" value="TreeGrafter"/>
</dbReference>
<evidence type="ECO:0000256" key="2">
    <source>
        <dbReference type="ARBA" id="ARBA00004777"/>
    </source>
</evidence>
<dbReference type="InterPro" id="IPR003171">
    <property type="entry name" value="Mehydrof_redctse-like"/>
</dbReference>
<dbReference type="OrthoDB" id="16284at2759"/>
<dbReference type="SUPFAM" id="SSF51730">
    <property type="entry name" value="FAD-linked oxidoreductase"/>
    <property type="match status" value="1"/>
</dbReference>
<dbReference type="UniPathway" id="UPA00193"/>
<evidence type="ECO:0000313" key="15">
    <source>
        <dbReference type="Proteomes" id="UP000323011"/>
    </source>
</evidence>
<gene>
    <name evidence="13" type="ORF">FNF27_02305</name>
    <name evidence="11" type="ORF">FNF28_04231</name>
    <name evidence="10" type="ORF">FNF29_02453</name>
    <name evidence="12" type="ORF">FNF31_00582</name>
</gene>
<reference evidence="14 15" key="1">
    <citation type="submission" date="2019-07" db="EMBL/GenBank/DDBJ databases">
        <title>Genomes of Cafeteria roenbergensis.</title>
        <authorList>
            <person name="Fischer M.G."/>
            <person name="Hackl T."/>
            <person name="Roman M."/>
        </authorList>
    </citation>
    <scope>NUCLEOTIDE SEQUENCE [LARGE SCALE GENOMIC DNA]</scope>
    <source>
        <strain evidence="10 15">BVI</strain>
        <strain evidence="12 17">Cflag</strain>
        <strain evidence="13 14">E4-10P</strain>
        <strain evidence="11 16">RCC970-E3</strain>
    </source>
</reference>
<dbReference type="GO" id="GO:0071949">
    <property type="term" value="F:FAD binding"/>
    <property type="evidence" value="ECO:0007669"/>
    <property type="project" value="TreeGrafter"/>
</dbReference>
<comment type="cofactor">
    <cofactor evidence="1">
        <name>FAD</name>
        <dbReference type="ChEBI" id="CHEBI:57692"/>
    </cofactor>
</comment>
<dbReference type="OMA" id="GLMPINS"/>
<evidence type="ECO:0000256" key="8">
    <source>
        <dbReference type="SAM" id="MobiDB-lite"/>
    </source>
</evidence>
<dbReference type="InterPro" id="IPR004621">
    <property type="entry name" value="Fadh2_euk"/>
</dbReference>
<keyword evidence="5" id="KW-0274">FAD</keyword>
<evidence type="ECO:0000313" key="16">
    <source>
        <dbReference type="Proteomes" id="UP000324907"/>
    </source>
</evidence>
<evidence type="ECO:0000256" key="3">
    <source>
        <dbReference type="ARBA" id="ARBA00006743"/>
    </source>
</evidence>
<dbReference type="AlphaFoldDB" id="A0A5A8EG81"/>
<dbReference type="GO" id="GO:0035999">
    <property type="term" value="P:tetrahydrofolate interconversion"/>
    <property type="evidence" value="ECO:0007669"/>
    <property type="project" value="UniProtKB-UniPathway"/>
</dbReference>
<dbReference type="GO" id="GO:0009086">
    <property type="term" value="P:methionine biosynthetic process"/>
    <property type="evidence" value="ECO:0007669"/>
    <property type="project" value="TreeGrafter"/>
</dbReference>
<evidence type="ECO:0000256" key="6">
    <source>
        <dbReference type="ARBA" id="ARBA00023002"/>
    </source>
</evidence>
<dbReference type="EMBL" id="VLTO01000009">
    <property type="protein sequence ID" value="KAA0176248.1"/>
    <property type="molecule type" value="Genomic_DNA"/>
</dbReference>
<accession>A0A5A8EG81</accession>
<keyword evidence="4" id="KW-0285">Flavoprotein</keyword>
<dbReference type="Proteomes" id="UP000323011">
    <property type="component" value="Unassembled WGS sequence"/>
</dbReference>
<evidence type="ECO:0000313" key="10">
    <source>
        <dbReference type="EMBL" id="KAA0154576.1"/>
    </source>
</evidence>
<dbReference type="PANTHER" id="PTHR45754:SF3">
    <property type="entry name" value="METHYLENETETRAHYDROFOLATE REDUCTASE (NADPH)"/>
    <property type="match status" value="1"/>
</dbReference>
<keyword evidence="6" id="KW-0560">Oxidoreductase</keyword>
<evidence type="ECO:0000313" key="12">
    <source>
        <dbReference type="EMBL" id="KAA0168083.1"/>
    </source>
</evidence>
<proteinExistence type="inferred from homology"/>
<dbReference type="NCBIfam" id="TIGR00677">
    <property type="entry name" value="fadh2_euk"/>
    <property type="match status" value="1"/>
</dbReference>
<comment type="pathway">
    <text evidence="2">One-carbon metabolism; tetrahydrofolate interconversion.</text>
</comment>
<dbReference type="EMBL" id="VLTL01000066">
    <property type="protein sequence ID" value="KAA0163405.1"/>
    <property type="molecule type" value="Genomic_DNA"/>
</dbReference>
<evidence type="ECO:0000313" key="13">
    <source>
        <dbReference type="EMBL" id="KAA0176248.1"/>
    </source>
</evidence>
<dbReference type="CDD" id="cd00537">
    <property type="entry name" value="MTHFR"/>
    <property type="match status" value="1"/>
</dbReference>
<feature type="domain" description="MTHFR SAM-binding regulatory" evidence="9">
    <location>
        <begin position="349"/>
        <end position="624"/>
    </location>
</feature>
<evidence type="ECO:0000313" key="11">
    <source>
        <dbReference type="EMBL" id="KAA0163405.1"/>
    </source>
</evidence>
<evidence type="ECO:0000313" key="17">
    <source>
        <dbReference type="Proteomes" id="UP000325113"/>
    </source>
</evidence>
<comment type="caution">
    <text evidence="13">The sequence shown here is derived from an EMBL/GenBank/DDBJ whole genome shotgun (WGS) entry which is preliminary data.</text>
</comment>
<evidence type="ECO:0000256" key="7">
    <source>
        <dbReference type="SAM" id="Coils"/>
    </source>
</evidence>
<name>A0A5A8EG81_CAFRO</name>
<dbReference type="Gene3D" id="3.20.20.220">
    <property type="match status" value="1"/>
</dbReference>
<dbReference type="Proteomes" id="UP000325113">
    <property type="component" value="Unassembled WGS sequence"/>
</dbReference>
<evidence type="ECO:0000256" key="4">
    <source>
        <dbReference type="ARBA" id="ARBA00022630"/>
    </source>
</evidence>
<dbReference type="PANTHER" id="PTHR45754">
    <property type="entry name" value="METHYLENETETRAHYDROFOLATE REDUCTASE"/>
    <property type="match status" value="1"/>
</dbReference>
<dbReference type="Pfam" id="PF21895">
    <property type="entry name" value="MTHFR_C"/>
    <property type="match status" value="1"/>
</dbReference>
<dbReference type="Pfam" id="PF02219">
    <property type="entry name" value="MTHFR"/>
    <property type="match status" value="1"/>
</dbReference>
<evidence type="ECO:0000256" key="5">
    <source>
        <dbReference type="ARBA" id="ARBA00022827"/>
    </source>
</evidence>
<dbReference type="EMBL" id="VLTM01000003">
    <property type="protein sequence ID" value="KAA0168083.1"/>
    <property type="molecule type" value="Genomic_DNA"/>
</dbReference>
<keyword evidence="15" id="KW-1185">Reference proteome</keyword>
<feature type="coiled-coil region" evidence="7">
    <location>
        <begin position="642"/>
        <end position="704"/>
    </location>
</feature>